<keyword evidence="3" id="KW-1185">Reference proteome</keyword>
<dbReference type="AlphaFoldDB" id="A0A388K8D2"/>
<sequence>MICQGVHSLAMANKNVVIVGGGDGTVNLLSTTSLRIMCAAQLKSTVTSVVLADRQADGSFEFYAGTAECNIYSVSGPLRNSSDLRVVHVATQLGVEAMSAQAVKDVAEVSEVLLKDTTVDQDIVEVEENVLLQDVPAYVVHRPMEGSRCVGTSWMECSTSRIGGMPEYENDDGKTSWYSRMRSRTAGSRSAVYRASSSASASARDGGLDLTDGGRTEVEMGAMEIEGGSGS</sequence>
<evidence type="ECO:0000313" key="3">
    <source>
        <dbReference type="Proteomes" id="UP000265515"/>
    </source>
</evidence>
<reference evidence="2 3" key="1">
    <citation type="journal article" date="2018" name="Cell">
        <title>The Chara Genome: Secondary Complexity and Implications for Plant Terrestrialization.</title>
        <authorList>
            <person name="Nishiyama T."/>
            <person name="Sakayama H."/>
            <person name="Vries J.D."/>
            <person name="Buschmann H."/>
            <person name="Saint-Marcoux D."/>
            <person name="Ullrich K.K."/>
            <person name="Haas F.B."/>
            <person name="Vanderstraeten L."/>
            <person name="Becker D."/>
            <person name="Lang D."/>
            <person name="Vosolsobe S."/>
            <person name="Rombauts S."/>
            <person name="Wilhelmsson P.K.I."/>
            <person name="Janitza P."/>
            <person name="Kern R."/>
            <person name="Heyl A."/>
            <person name="Rumpler F."/>
            <person name="Villalobos L.I.A.C."/>
            <person name="Clay J.M."/>
            <person name="Skokan R."/>
            <person name="Toyoda A."/>
            <person name="Suzuki Y."/>
            <person name="Kagoshima H."/>
            <person name="Schijlen E."/>
            <person name="Tajeshwar N."/>
            <person name="Catarino B."/>
            <person name="Hetherington A.J."/>
            <person name="Saltykova A."/>
            <person name="Bonnot C."/>
            <person name="Breuninger H."/>
            <person name="Symeonidi A."/>
            <person name="Radhakrishnan G.V."/>
            <person name="Van Nieuwerburgh F."/>
            <person name="Deforce D."/>
            <person name="Chang C."/>
            <person name="Karol K.G."/>
            <person name="Hedrich R."/>
            <person name="Ulvskov P."/>
            <person name="Glockner G."/>
            <person name="Delwiche C.F."/>
            <person name="Petrasek J."/>
            <person name="Van de Peer Y."/>
            <person name="Friml J."/>
            <person name="Beilby M."/>
            <person name="Dolan L."/>
            <person name="Kohara Y."/>
            <person name="Sugano S."/>
            <person name="Fujiyama A."/>
            <person name="Delaux P.-M."/>
            <person name="Quint M."/>
            <person name="TheiBen G."/>
            <person name="Hagemann M."/>
            <person name="Harholt J."/>
            <person name="Dunand C."/>
            <person name="Zachgo S."/>
            <person name="Langdale J."/>
            <person name="Maumus F."/>
            <person name="Straeten D.V.D."/>
            <person name="Gould S.B."/>
            <person name="Rensing S.A."/>
        </authorList>
    </citation>
    <scope>NUCLEOTIDE SEQUENCE [LARGE SCALE GENOMIC DNA]</scope>
    <source>
        <strain evidence="2 3">S276</strain>
    </source>
</reference>
<feature type="compositionally biased region" description="Low complexity" evidence="1">
    <location>
        <begin position="189"/>
        <end position="211"/>
    </location>
</feature>
<protein>
    <submittedName>
        <fullName evidence="2">Uncharacterized protein</fullName>
    </submittedName>
</protein>
<dbReference type="EMBL" id="BFEA01000071">
    <property type="protein sequence ID" value="GBG66291.1"/>
    <property type="molecule type" value="Genomic_DNA"/>
</dbReference>
<evidence type="ECO:0000313" key="2">
    <source>
        <dbReference type="EMBL" id="GBG66291.1"/>
    </source>
</evidence>
<dbReference type="Proteomes" id="UP000265515">
    <property type="component" value="Unassembled WGS sequence"/>
</dbReference>
<feature type="region of interest" description="Disordered" evidence="1">
    <location>
        <begin position="189"/>
        <end position="215"/>
    </location>
</feature>
<name>A0A388K8D2_CHABU</name>
<proteinExistence type="predicted"/>
<gene>
    <name evidence="2" type="ORF">CBR_g57890</name>
</gene>
<organism evidence="2 3">
    <name type="scientific">Chara braunii</name>
    <name type="common">Braun's stonewort</name>
    <dbReference type="NCBI Taxonomy" id="69332"/>
    <lineage>
        <taxon>Eukaryota</taxon>
        <taxon>Viridiplantae</taxon>
        <taxon>Streptophyta</taxon>
        <taxon>Charophyceae</taxon>
        <taxon>Charales</taxon>
        <taxon>Characeae</taxon>
        <taxon>Chara</taxon>
    </lineage>
</organism>
<evidence type="ECO:0000256" key="1">
    <source>
        <dbReference type="SAM" id="MobiDB-lite"/>
    </source>
</evidence>
<comment type="caution">
    <text evidence="2">The sequence shown here is derived from an EMBL/GenBank/DDBJ whole genome shotgun (WGS) entry which is preliminary data.</text>
</comment>
<accession>A0A388K8D2</accession>
<dbReference type="Gramene" id="GBG66291">
    <property type="protein sequence ID" value="GBG66291"/>
    <property type="gene ID" value="CBR_g57890"/>
</dbReference>